<organism evidence="2 3">
    <name type="scientific">Wickerhamomyces mucosus</name>
    <dbReference type="NCBI Taxonomy" id="1378264"/>
    <lineage>
        <taxon>Eukaryota</taxon>
        <taxon>Fungi</taxon>
        <taxon>Dikarya</taxon>
        <taxon>Ascomycota</taxon>
        <taxon>Saccharomycotina</taxon>
        <taxon>Saccharomycetes</taxon>
        <taxon>Phaffomycetales</taxon>
        <taxon>Wickerhamomycetaceae</taxon>
        <taxon>Wickerhamomyces</taxon>
    </lineage>
</organism>
<comment type="caution">
    <text evidence="2">The sequence shown here is derived from an EMBL/GenBank/DDBJ whole genome shotgun (WGS) entry which is preliminary data.</text>
</comment>
<accession>A0A9P8T7E0</accession>
<reference evidence="2" key="1">
    <citation type="journal article" date="2021" name="Open Biol.">
        <title>Shared evolutionary footprints suggest mitochondrial oxidative damage underlies multiple complex I losses in fungi.</title>
        <authorList>
            <person name="Schikora-Tamarit M.A."/>
            <person name="Marcet-Houben M."/>
            <person name="Nosek J."/>
            <person name="Gabaldon T."/>
        </authorList>
    </citation>
    <scope>NUCLEOTIDE SEQUENCE</scope>
    <source>
        <strain evidence="2">CBS6341</strain>
    </source>
</reference>
<name>A0A9P8T7E0_9ASCO</name>
<proteinExistence type="predicted"/>
<evidence type="ECO:0000313" key="2">
    <source>
        <dbReference type="EMBL" id="KAH3667866.1"/>
    </source>
</evidence>
<dbReference type="AlphaFoldDB" id="A0A9P8T7E0"/>
<gene>
    <name evidence="2" type="ORF">WICMUC_005266</name>
</gene>
<keyword evidence="3" id="KW-1185">Reference proteome</keyword>
<evidence type="ECO:0000313" key="3">
    <source>
        <dbReference type="Proteomes" id="UP000769528"/>
    </source>
</evidence>
<protein>
    <submittedName>
        <fullName evidence="2">Uncharacterized protein</fullName>
    </submittedName>
</protein>
<feature type="region of interest" description="Disordered" evidence="1">
    <location>
        <begin position="26"/>
        <end position="49"/>
    </location>
</feature>
<dbReference type="Proteomes" id="UP000769528">
    <property type="component" value="Unassembled WGS sequence"/>
</dbReference>
<dbReference type="EMBL" id="JAEUBF010001377">
    <property type="protein sequence ID" value="KAH3667866.1"/>
    <property type="molecule type" value="Genomic_DNA"/>
</dbReference>
<reference evidence="2" key="2">
    <citation type="submission" date="2021-01" db="EMBL/GenBank/DDBJ databases">
        <authorList>
            <person name="Schikora-Tamarit M.A."/>
        </authorList>
    </citation>
    <scope>NUCLEOTIDE SEQUENCE</scope>
    <source>
        <strain evidence="2">CBS6341</strain>
    </source>
</reference>
<evidence type="ECO:0000256" key="1">
    <source>
        <dbReference type="SAM" id="MobiDB-lite"/>
    </source>
</evidence>
<sequence>MWAPKLHSQASPKTWADECQKTFLPSSVSKSKNSKTESPSNGRSKSHNSPLTLEIHCLSKKDLPISCAILNGVVSQA</sequence>